<dbReference type="PANTHER" id="PTHR40763:SF5">
    <property type="entry name" value="MEMBRANE PROTEIN"/>
    <property type="match status" value="1"/>
</dbReference>
<dbReference type="RefSeq" id="WP_100314252.1">
    <property type="nucleotide sequence ID" value="NZ_PGFG01000001.1"/>
</dbReference>
<keyword evidence="1" id="KW-0472">Membrane</keyword>
<evidence type="ECO:0000313" key="4">
    <source>
        <dbReference type="Proteomes" id="UP000230000"/>
    </source>
</evidence>
<feature type="domain" description="LiaF transmembrane" evidence="2">
    <location>
        <begin position="32"/>
        <end position="128"/>
    </location>
</feature>
<dbReference type="Pfam" id="PF22570">
    <property type="entry name" value="LiaF-TM"/>
    <property type="match status" value="1"/>
</dbReference>
<dbReference type="InterPro" id="IPR054331">
    <property type="entry name" value="LiaF_TM"/>
</dbReference>
<dbReference type="EMBL" id="PGFG01000001">
    <property type="protein sequence ID" value="PJJ75671.1"/>
    <property type="molecule type" value="Genomic_DNA"/>
</dbReference>
<feature type="transmembrane region" description="Helical" evidence="1">
    <location>
        <begin position="55"/>
        <end position="73"/>
    </location>
</feature>
<evidence type="ECO:0000256" key="1">
    <source>
        <dbReference type="SAM" id="Phobius"/>
    </source>
</evidence>
<comment type="caution">
    <text evidence="3">The sequence shown here is derived from an EMBL/GenBank/DDBJ whole genome shotgun (WGS) entry which is preliminary data.</text>
</comment>
<keyword evidence="1" id="KW-1133">Transmembrane helix</keyword>
<feature type="transmembrane region" description="Helical" evidence="1">
    <location>
        <begin position="104"/>
        <end position="122"/>
    </location>
</feature>
<keyword evidence="1" id="KW-0812">Transmembrane</keyword>
<dbReference type="Proteomes" id="UP000230000">
    <property type="component" value="Unassembled WGS sequence"/>
</dbReference>
<evidence type="ECO:0000259" key="2">
    <source>
        <dbReference type="Pfam" id="PF22570"/>
    </source>
</evidence>
<organism evidence="3 4">
    <name type="scientific">Thermoflavifilum aggregans</name>
    <dbReference type="NCBI Taxonomy" id="454188"/>
    <lineage>
        <taxon>Bacteria</taxon>
        <taxon>Pseudomonadati</taxon>
        <taxon>Bacteroidota</taxon>
        <taxon>Chitinophagia</taxon>
        <taxon>Chitinophagales</taxon>
        <taxon>Chitinophagaceae</taxon>
        <taxon>Thermoflavifilum</taxon>
    </lineage>
</organism>
<feature type="transmembrane region" description="Helical" evidence="1">
    <location>
        <begin position="80"/>
        <end position="98"/>
    </location>
</feature>
<gene>
    <name evidence="3" type="ORF">BXY57_1253</name>
</gene>
<dbReference type="PANTHER" id="PTHR40763">
    <property type="entry name" value="MEMBRANE PROTEIN-RELATED"/>
    <property type="match status" value="1"/>
</dbReference>
<reference evidence="3 4" key="1">
    <citation type="submission" date="2017-11" db="EMBL/GenBank/DDBJ databases">
        <title>Genomic Encyclopedia of Archaeal and Bacterial Type Strains, Phase II (KMG-II): From Individual Species to Whole Genera.</title>
        <authorList>
            <person name="Goeker M."/>
        </authorList>
    </citation>
    <scope>NUCLEOTIDE SEQUENCE [LARGE SCALE GENOMIC DNA]</scope>
    <source>
        <strain evidence="3 4">DSM 27268</strain>
    </source>
</reference>
<dbReference type="AlphaFoldDB" id="A0A2M9CUS8"/>
<evidence type="ECO:0000313" key="3">
    <source>
        <dbReference type="EMBL" id="PJJ75671.1"/>
    </source>
</evidence>
<proteinExistence type="predicted"/>
<accession>A0A2M9CUS8</accession>
<dbReference type="OrthoDB" id="129627at2"/>
<keyword evidence="4" id="KW-1185">Reference proteome</keyword>
<sequence length="272" mass="31118">MENSSSQYPGREPQFPEWMQDWEKHHHTRRRWGGLIIFITGMFFLLQQLHLPIPAWILSWPMYLIILGILFLVSSRCHSGWGLIFLIIGGIYLAKNVLNIPVEIYPYIWPVLIMLIGLMLIFRPRRSKRFCDRDHWMNRYRWYHPQADQQPTGQSGEATDWFDTTAVFCSMRRKIISKHFKGGDVISCFGGVEIDLTQADVQGNAIIDASVIVGGLRLFVPASWDVRVNMTNVIGGVDDRREVAGIMPDPNKTLTLTGAVVMGGVEIRSFPT</sequence>
<name>A0A2M9CUS8_9BACT</name>
<feature type="transmembrane region" description="Helical" evidence="1">
    <location>
        <begin position="32"/>
        <end position="49"/>
    </location>
</feature>
<protein>
    <submittedName>
        <fullName evidence="3">Putative membrane protein</fullName>
    </submittedName>
</protein>